<evidence type="ECO:0000256" key="1">
    <source>
        <dbReference type="ARBA" id="ARBA00007613"/>
    </source>
</evidence>
<dbReference type="InterPro" id="IPR010131">
    <property type="entry name" value="MdtP/NodT-like"/>
</dbReference>
<dbReference type="PANTHER" id="PTHR30203:SF32">
    <property type="entry name" value="CATION EFFLUX SYSTEM PROTEIN CUSC"/>
    <property type="match status" value="1"/>
</dbReference>
<keyword evidence="2" id="KW-0472">Membrane</keyword>
<dbReference type="AlphaFoldDB" id="A0A6I2L011"/>
<dbReference type="InterPro" id="IPR003423">
    <property type="entry name" value="OMP_efflux"/>
</dbReference>
<protein>
    <submittedName>
        <fullName evidence="4">Efflux transporter outer membrane subunit</fullName>
    </submittedName>
</protein>
<evidence type="ECO:0000313" key="5">
    <source>
        <dbReference type="Proteomes" id="UP000433309"/>
    </source>
</evidence>
<sequence length="498" mass="51618">MRPTLRPTLLCATLAMALLSGCANLAPTYQRPDAPVANNWPQTATANTSDAPASAGAPANHAAAAEAPLAVVADQLGWSDFIADDRLRQVVALSLANNRDLRVAALNIDKARAQYRVQDAARYPVISVSGGSTRTHSAGSTSSDATATVGLTSYELDFFGKAKNLSEEALQSYLNLAETKRSTQISLVAEVATAWLTLAADQARLALAQETLASQRQTYELQQASHDLGGTSGLTLSQTQSTVESARVDVATYQTQVAQDRNALTLLVGAAVPVSLLPDASAGAPDAANASVLVGVTGDLPSSVLQRRPDVLAAEHTLKSANADIGVARAAFFPSITLTASAGTASSALSGLFAAGSGAWTFAPAISLPIFNAGSNQATLDAAKITQQIQVATYEKTIQTAFQEVADALAARAVMADKLAAQQSLVAATDRSFQLSTAMQRNGGASYLDVLDSQRSLYTAQQTAITLRLAEQTNRVTLYKVLGGGADAASAPLQASKQ</sequence>
<comment type="similarity">
    <text evidence="1 2">Belongs to the outer membrane factor (OMF) (TC 1.B.17) family.</text>
</comment>
<keyword evidence="2" id="KW-0812">Transmembrane</keyword>
<accession>A0A6I2L011</accession>
<evidence type="ECO:0000256" key="2">
    <source>
        <dbReference type="RuleBase" id="RU362097"/>
    </source>
</evidence>
<feature type="region of interest" description="Disordered" evidence="3">
    <location>
        <begin position="34"/>
        <end position="59"/>
    </location>
</feature>
<keyword evidence="5" id="KW-1185">Reference proteome</keyword>
<evidence type="ECO:0000313" key="4">
    <source>
        <dbReference type="EMBL" id="MRW91478.1"/>
    </source>
</evidence>
<dbReference type="Gene3D" id="1.20.1600.10">
    <property type="entry name" value="Outer membrane efflux proteins (OEP)"/>
    <property type="match status" value="1"/>
</dbReference>
<keyword evidence="2" id="KW-0449">Lipoprotein</keyword>
<dbReference type="Proteomes" id="UP000433309">
    <property type="component" value="Unassembled WGS sequence"/>
</dbReference>
<dbReference type="SUPFAM" id="SSF56954">
    <property type="entry name" value="Outer membrane efflux proteins (OEP)"/>
    <property type="match status" value="1"/>
</dbReference>
<reference evidence="4 5" key="1">
    <citation type="submission" date="2019-11" db="EMBL/GenBank/DDBJ databases">
        <title>Novel species isolated from a subtropical stream in China.</title>
        <authorList>
            <person name="Lu H."/>
        </authorList>
    </citation>
    <scope>NUCLEOTIDE SEQUENCE [LARGE SCALE GENOMIC DNA]</scope>
    <source>
        <strain evidence="4 5">FT80W</strain>
    </source>
</reference>
<organism evidence="4 5">
    <name type="scientific">Duganella guangzhouensis</name>
    <dbReference type="NCBI Taxonomy" id="2666084"/>
    <lineage>
        <taxon>Bacteria</taxon>
        <taxon>Pseudomonadati</taxon>
        <taxon>Pseudomonadota</taxon>
        <taxon>Betaproteobacteria</taxon>
        <taxon>Burkholderiales</taxon>
        <taxon>Oxalobacteraceae</taxon>
        <taxon>Telluria group</taxon>
        <taxon>Duganella</taxon>
    </lineage>
</organism>
<dbReference type="PROSITE" id="PS51257">
    <property type="entry name" value="PROKAR_LIPOPROTEIN"/>
    <property type="match status" value="1"/>
</dbReference>
<keyword evidence="2" id="KW-1134">Transmembrane beta strand</keyword>
<dbReference type="Gene3D" id="2.20.200.10">
    <property type="entry name" value="Outer membrane efflux proteins (OEP)"/>
    <property type="match status" value="1"/>
</dbReference>
<feature type="signal peptide" evidence="2">
    <location>
        <begin position="1"/>
        <end position="25"/>
    </location>
</feature>
<name>A0A6I2L011_9BURK</name>
<dbReference type="PANTHER" id="PTHR30203">
    <property type="entry name" value="OUTER MEMBRANE CATION EFFLUX PROTEIN"/>
    <property type="match status" value="1"/>
</dbReference>
<dbReference type="GO" id="GO:0005886">
    <property type="term" value="C:plasma membrane"/>
    <property type="evidence" value="ECO:0007669"/>
    <property type="project" value="UniProtKB-SubCell"/>
</dbReference>
<keyword evidence="2" id="KW-0564">Palmitate</keyword>
<evidence type="ECO:0000256" key="3">
    <source>
        <dbReference type="SAM" id="MobiDB-lite"/>
    </source>
</evidence>
<comment type="caution">
    <text evidence="4">The sequence shown here is derived from an EMBL/GenBank/DDBJ whole genome shotgun (WGS) entry which is preliminary data.</text>
</comment>
<feature type="chain" id="PRO_5026374293" evidence="2">
    <location>
        <begin position="26"/>
        <end position="498"/>
    </location>
</feature>
<keyword evidence="2" id="KW-0732">Signal</keyword>
<comment type="subcellular location">
    <subcellularLocation>
        <location evidence="2">Cell membrane</location>
        <topology evidence="2">Lipid-anchor</topology>
    </subcellularLocation>
</comment>
<dbReference type="Pfam" id="PF02321">
    <property type="entry name" value="OEP"/>
    <property type="match status" value="2"/>
</dbReference>
<feature type="compositionally biased region" description="Polar residues" evidence="3">
    <location>
        <begin position="39"/>
        <end position="50"/>
    </location>
</feature>
<dbReference type="EMBL" id="WKJK01000007">
    <property type="protein sequence ID" value="MRW91478.1"/>
    <property type="molecule type" value="Genomic_DNA"/>
</dbReference>
<dbReference type="NCBIfam" id="TIGR01845">
    <property type="entry name" value="outer_NodT"/>
    <property type="match status" value="1"/>
</dbReference>
<gene>
    <name evidence="4" type="ORF">GJ699_15910</name>
</gene>
<proteinExistence type="inferred from homology"/>
<dbReference type="GO" id="GO:0015562">
    <property type="term" value="F:efflux transmembrane transporter activity"/>
    <property type="evidence" value="ECO:0007669"/>
    <property type="project" value="InterPro"/>
</dbReference>